<dbReference type="Proteomes" id="UP000823847">
    <property type="component" value="Unassembled WGS sequence"/>
</dbReference>
<protein>
    <submittedName>
        <fullName evidence="1">Uncharacterized protein</fullName>
    </submittedName>
</protein>
<comment type="caution">
    <text evidence="1">The sequence shown here is derived from an EMBL/GenBank/DDBJ whole genome shotgun (WGS) entry which is preliminary data.</text>
</comment>
<sequence length="238" mass="28175">MYPDSLLPKPDYVSEMNVDQMLADEVPLIFVRRSDCPLEEIETVSGDYMLSEDCVSDDVFNYSMNLLGAGFDVASHLRIRQTGDGWKCWLGDQFLSAEEIERSWVEVEGYPIYYRAKDLHNKTFPYQRVFEKKKDFTAKMARIKRRDLKPAEDIWSPEAKSVSLWGILRVNHAPSFMNYWHVTWDAYEPDQLTSPITKGKGKWRDEIRGYMIEYLRRNYLKEGAWMEYHVDPKYYMKS</sequence>
<gene>
    <name evidence="1" type="ORF">H9848_06500</name>
</gene>
<reference evidence="1" key="2">
    <citation type="submission" date="2021-04" db="EMBL/GenBank/DDBJ databases">
        <authorList>
            <person name="Gilroy R."/>
        </authorList>
    </citation>
    <scope>NUCLEOTIDE SEQUENCE</scope>
    <source>
        <strain evidence="1">ChiHecec2B26-12326</strain>
    </source>
</reference>
<organism evidence="1 2">
    <name type="scientific">Candidatus Parabacteroides intestinigallinarum</name>
    <dbReference type="NCBI Taxonomy" id="2838722"/>
    <lineage>
        <taxon>Bacteria</taxon>
        <taxon>Pseudomonadati</taxon>
        <taxon>Bacteroidota</taxon>
        <taxon>Bacteroidia</taxon>
        <taxon>Bacteroidales</taxon>
        <taxon>Tannerellaceae</taxon>
        <taxon>Parabacteroides</taxon>
    </lineage>
</organism>
<dbReference type="EMBL" id="DXEN01000051">
    <property type="protein sequence ID" value="HIX86240.1"/>
    <property type="molecule type" value="Genomic_DNA"/>
</dbReference>
<dbReference type="AlphaFoldDB" id="A0A9D1XRY1"/>
<accession>A0A9D1XRY1</accession>
<reference evidence="1" key="1">
    <citation type="journal article" date="2021" name="PeerJ">
        <title>Extensive microbial diversity within the chicken gut microbiome revealed by metagenomics and culture.</title>
        <authorList>
            <person name="Gilroy R."/>
            <person name="Ravi A."/>
            <person name="Getino M."/>
            <person name="Pursley I."/>
            <person name="Horton D.L."/>
            <person name="Alikhan N.F."/>
            <person name="Baker D."/>
            <person name="Gharbi K."/>
            <person name="Hall N."/>
            <person name="Watson M."/>
            <person name="Adriaenssens E.M."/>
            <person name="Foster-Nyarko E."/>
            <person name="Jarju S."/>
            <person name="Secka A."/>
            <person name="Antonio M."/>
            <person name="Oren A."/>
            <person name="Chaudhuri R.R."/>
            <person name="La Ragione R."/>
            <person name="Hildebrand F."/>
            <person name="Pallen M.J."/>
        </authorList>
    </citation>
    <scope>NUCLEOTIDE SEQUENCE</scope>
    <source>
        <strain evidence="1">ChiHecec2B26-12326</strain>
    </source>
</reference>
<proteinExistence type="predicted"/>
<name>A0A9D1XRY1_9BACT</name>
<evidence type="ECO:0000313" key="2">
    <source>
        <dbReference type="Proteomes" id="UP000823847"/>
    </source>
</evidence>
<evidence type="ECO:0000313" key="1">
    <source>
        <dbReference type="EMBL" id="HIX86240.1"/>
    </source>
</evidence>